<organism evidence="2 3">
    <name type="scientific">Fusarium fujikuroi</name>
    <name type="common">Bakanae and foot rot disease fungus</name>
    <name type="synonym">Gibberella fujikuroi</name>
    <dbReference type="NCBI Taxonomy" id="5127"/>
    <lineage>
        <taxon>Eukaryota</taxon>
        <taxon>Fungi</taxon>
        <taxon>Dikarya</taxon>
        <taxon>Ascomycota</taxon>
        <taxon>Pezizomycotina</taxon>
        <taxon>Sordariomycetes</taxon>
        <taxon>Hypocreomycetidae</taxon>
        <taxon>Hypocreales</taxon>
        <taxon>Nectriaceae</taxon>
        <taxon>Fusarium</taxon>
        <taxon>Fusarium fujikuroi species complex</taxon>
    </lineage>
</organism>
<feature type="compositionally biased region" description="Basic and acidic residues" evidence="1">
    <location>
        <begin position="39"/>
        <end position="67"/>
    </location>
</feature>
<proteinExistence type="predicted"/>
<evidence type="ECO:0000313" key="3">
    <source>
        <dbReference type="Proteomes" id="UP000760494"/>
    </source>
</evidence>
<dbReference type="AlphaFoldDB" id="A0A5Q3DJK9"/>
<sequence length="234" mass="26064">MSPWTPINARQVEEEKRAQARRCYMCVVMVPLGEPCTHFDKGYPEGSRCDDKTQREKEGEDGIKPETEATVMADSEAEADSVSDTDSEATMRASPEVLPQAAARPPVVNKRAGRTNKVNNRKTCTRCNGKEYNMSNFKDHEKVHYLEDNGVPARFPCNSCKEPGKCRVARYPQRLGTYACISCVGSHKPCGFNKVKAKKHERCKPGDGNGDWKSTSMATNNKADDIIRREGVCV</sequence>
<evidence type="ECO:0000256" key="1">
    <source>
        <dbReference type="SAM" id="MobiDB-lite"/>
    </source>
</evidence>
<protein>
    <submittedName>
        <fullName evidence="2">Uncharacterized protein</fullName>
    </submittedName>
</protein>
<reference evidence="2" key="1">
    <citation type="submission" date="2019-05" db="EMBL/GenBank/DDBJ databases">
        <authorList>
            <person name="Piombo E."/>
        </authorList>
    </citation>
    <scope>NUCLEOTIDE SEQUENCE</scope>
    <source>
        <strain evidence="2">C2S</strain>
    </source>
</reference>
<evidence type="ECO:0000313" key="2">
    <source>
        <dbReference type="EMBL" id="VTT58732.1"/>
    </source>
</evidence>
<feature type="compositionally biased region" description="Acidic residues" evidence="1">
    <location>
        <begin position="75"/>
        <end position="87"/>
    </location>
</feature>
<name>A0A5Q3DJK9_FUSFU</name>
<gene>
    <name evidence="2" type="ORF">C2S_3650</name>
</gene>
<feature type="region of interest" description="Disordered" evidence="1">
    <location>
        <begin position="39"/>
        <end position="95"/>
    </location>
</feature>
<accession>A0A5Q3DJK9</accession>
<comment type="caution">
    <text evidence="2">The sequence shown here is derived from an EMBL/GenBank/DDBJ whole genome shotgun (WGS) entry which is preliminary data.</text>
</comment>
<dbReference type="EMBL" id="CABFJX010000024">
    <property type="protein sequence ID" value="VTT58732.1"/>
    <property type="molecule type" value="Genomic_DNA"/>
</dbReference>
<dbReference type="Proteomes" id="UP000760494">
    <property type="component" value="Unassembled WGS sequence"/>
</dbReference>